<dbReference type="PANTHER" id="PTHR31912:SF34">
    <property type="entry name" value="NOTOCHORD-RELATED PROTEIN"/>
    <property type="match status" value="1"/>
</dbReference>
<evidence type="ECO:0000313" key="1">
    <source>
        <dbReference type="EMBL" id="KAF8749048.1"/>
    </source>
</evidence>
<accession>A0A8H7M2I7</accession>
<dbReference type="EMBL" id="JACYCF010000031">
    <property type="protein sequence ID" value="KAF8749048.1"/>
    <property type="molecule type" value="Genomic_DNA"/>
</dbReference>
<dbReference type="AlphaFoldDB" id="A0A8H7M2I7"/>
<organism evidence="1 2">
    <name type="scientific">Rhizoctonia solani</name>
    <dbReference type="NCBI Taxonomy" id="456999"/>
    <lineage>
        <taxon>Eukaryota</taxon>
        <taxon>Fungi</taxon>
        <taxon>Dikarya</taxon>
        <taxon>Basidiomycota</taxon>
        <taxon>Agaricomycotina</taxon>
        <taxon>Agaricomycetes</taxon>
        <taxon>Cantharellales</taxon>
        <taxon>Ceratobasidiaceae</taxon>
        <taxon>Rhizoctonia</taxon>
    </lineage>
</organism>
<proteinExistence type="predicted"/>
<dbReference type="PANTHER" id="PTHR31912">
    <property type="entry name" value="IP13529P"/>
    <property type="match status" value="1"/>
</dbReference>
<reference evidence="1" key="1">
    <citation type="submission" date="2020-09" db="EMBL/GenBank/DDBJ databases">
        <title>Comparative genome analyses of four rice-infecting Rhizoctonia solani isolates reveal extensive enrichment of homogalacturonan modification genes.</title>
        <authorList>
            <person name="Lee D.-Y."/>
            <person name="Jeon J."/>
            <person name="Kim K.-T."/>
            <person name="Cheong K."/>
            <person name="Song H."/>
            <person name="Choi G."/>
            <person name="Ko J."/>
            <person name="Opiyo S.O."/>
            <person name="Zuo S."/>
            <person name="Madhav S."/>
            <person name="Lee Y.-H."/>
            <person name="Wang G.-L."/>
        </authorList>
    </citation>
    <scope>NUCLEOTIDE SEQUENCE</scope>
    <source>
        <strain evidence="1">AG1-IA B2</strain>
    </source>
</reference>
<protein>
    <submittedName>
        <fullName evidence="1">Uncharacterized protein</fullName>
    </submittedName>
</protein>
<name>A0A8H7M2I7_9AGAM</name>
<dbReference type="Proteomes" id="UP000614334">
    <property type="component" value="Unassembled WGS sequence"/>
</dbReference>
<gene>
    <name evidence="1" type="ORF">RHS01_10428</name>
</gene>
<sequence length="521" mass="58638">MAFAVFDLLPENQDIVCAWLLLGCLTLLLWYTEIENIREYTAELQALIDDFLLITAQCSPAILILKPKFHFLVHLPYYIRWFGPALLFSTERFESFNGVFWAASTFSNCQSPLHDIAERFAQLDCAKHICAGGYWKQGNCWVCVGGALLRFVSTNAAFAPIFRIPKQKTWIPGEPHWRASVQMQTWEAFVMQEKMFIPAPGSVQAQYYPLLSITSQSGNSVKPKLDIIFDTSEGAKLALPNSVFVQTPLGMNHEEVMTQAVNKMKNSKECKDIIAMAKKDAKAMLFAAMQDAEAQAAKINDLSPKTEKVAEFLFNAKNHLSFNMGCASSDNKYNIEVEDEEEDQMLPQAQPRGLQTLVSAQTNVFELVGNSQVTLSSNLMLFADGCCEEFGLANALKEDVLQTAKLPPQFLLTCLYACTVAFGKHIQNTKVDLFLTLRKFKETVTQRLQAGLLDLYITWYVDGTTAWFVRHIIENPASYEIPMAVQAQFMHSKLFLSAVGRVLSTFWGEVQQKESYTALSY</sequence>
<evidence type="ECO:0000313" key="2">
    <source>
        <dbReference type="Proteomes" id="UP000614334"/>
    </source>
</evidence>
<comment type="caution">
    <text evidence="1">The sequence shown here is derived from an EMBL/GenBank/DDBJ whole genome shotgun (WGS) entry which is preliminary data.</text>
</comment>